<feature type="region of interest" description="Disordered" evidence="1">
    <location>
        <begin position="377"/>
        <end position="449"/>
    </location>
</feature>
<feature type="compositionally biased region" description="Polar residues" evidence="1">
    <location>
        <begin position="408"/>
        <end position="424"/>
    </location>
</feature>
<comment type="caution">
    <text evidence="2">The sequence shown here is derived from an EMBL/GenBank/DDBJ whole genome shotgun (WGS) entry which is preliminary data.</text>
</comment>
<sequence length="708" mass="79334">MPSVEVELPIMGHSMLTHPHCYGHGAVHFTQTYNPDGVSPLSPSSVYSQPPSRPKHSHGSLSFLSSGMSRSESSEQLPAPSRRTLEKFPVTVSPFRSVRQMKEPFQLKLPHSPSFENNLVVSSSFSTRELKENKSQPRSLRSPIGLPPLRTCRSDQNLVAGALETFGLLPSPTLSEPRLTSKLNTARRDFLVQKEKPLPVPKCLCYLPTQKCEFCLAKVEREVISPVDTITATFCQAEIPEEVPTQTLAPSFSSQEMRNPTSTPQLQQLNEIKSPPISSTKNHKRSRTTTVSSAASWVPENLTYCEDWLQKVPLETPEREDGRGREVNRRKFQIVQQTDDPFPISRPTHQTRKPAGLSIDTDVANNPVMLAVASKTKPKLVDISRSSSSGTTFSIPMHPPPSWRRPSTPEQRSINEISAFSPDTPQDIPDSGYVTQQSNRSSDESHEFRDDEYDAAFEIAAIESSSEPPCNLSFMTSIFTDQKPKHRYYMSSYNRHKPSSSHKKDEPPRTPPAMSPKTVDQETLVKFWDYEWTLDQLEDSIKAYSKYALRLTSPVIILIRQNHENTIIRPFKKIFPTAQDNLIDSLCAALIARNYLVSMASTHHHRLNNTSPSHTISQFNTTSSNLSKLDSVPEKARATLGLAFPTNPCKLNLNIPNQTMGARSLEIQKGLDRIVDKLLFSICGRHDETLKASVTVLMQVLELKESKA</sequence>
<feature type="compositionally biased region" description="Basic residues" evidence="1">
    <location>
        <begin position="492"/>
        <end position="501"/>
    </location>
</feature>
<accession>A0A093VBJ9</accession>
<feature type="compositionally biased region" description="Polar residues" evidence="1">
    <location>
        <begin position="41"/>
        <end position="50"/>
    </location>
</feature>
<protein>
    <submittedName>
        <fullName evidence="2">Unconventional myosin heavy chain 6</fullName>
    </submittedName>
</protein>
<reference evidence="2" key="1">
    <citation type="journal article" date="2014" name="PLoS Genet.">
        <title>Signature Gene Expression Reveals Novel Clues to the Molecular Mechanisms of Dimorphic Transition in Penicillium marneffei.</title>
        <authorList>
            <person name="Yang E."/>
            <person name="Wang G."/>
            <person name="Cai J."/>
            <person name="Woo P.C."/>
            <person name="Lau S.K."/>
            <person name="Yuen K.-Y."/>
            <person name="Chow W.-N."/>
            <person name="Lin X."/>
        </authorList>
    </citation>
    <scope>NUCLEOTIDE SEQUENCE [LARGE SCALE GENOMIC DNA]</scope>
    <source>
        <strain evidence="2">PM1</strain>
    </source>
</reference>
<feature type="region of interest" description="Disordered" evidence="1">
    <location>
        <begin position="492"/>
        <end position="518"/>
    </location>
</feature>
<feature type="compositionally biased region" description="Low complexity" evidence="1">
    <location>
        <begin position="59"/>
        <end position="75"/>
    </location>
</feature>
<proteinExistence type="predicted"/>
<organism evidence="2">
    <name type="scientific">Talaromyces marneffei PM1</name>
    <dbReference type="NCBI Taxonomy" id="1077442"/>
    <lineage>
        <taxon>Eukaryota</taxon>
        <taxon>Fungi</taxon>
        <taxon>Dikarya</taxon>
        <taxon>Ascomycota</taxon>
        <taxon>Pezizomycotina</taxon>
        <taxon>Eurotiomycetes</taxon>
        <taxon>Eurotiomycetidae</taxon>
        <taxon>Eurotiales</taxon>
        <taxon>Trichocomaceae</taxon>
        <taxon>Talaromyces</taxon>
        <taxon>Talaromyces sect. Talaromyces</taxon>
    </lineage>
</organism>
<evidence type="ECO:0000256" key="1">
    <source>
        <dbReference type="SAM" id="MobiDB-lite"/>
    </source>
</evidence>
<evidence type="ECO:0000313" key="2">
    <source>
        <dbReference type="EMBL" id="KFX49525.1"/>
    </source>
</evidence>
<dbReference type="eggNOG" id="ENOG502RQWQ">
    <property type="taxonomic scope" value="Eukaryota"/>
</dbReference>
<feature type="region of interest" description="Disordered" evidence="1">
    <location>
        <begin position="340"/>
        <end position="360"/>
    </location>
</feature>
<dbReference type="EMBL" id="JPOX01000009">
    <property type="protein sequence ID" value="KFX49525.1"/>
    <property type="molecule type" value="Genomic_DNA"/>
</dbReference>
<dbReference type="HOGENOM" id="CLU_393844_0_0_1"/>
<feature type="region of interest" description="Disordered" evidence="1">
    <location>
        <begin position="127"/>
        <end position="147"/>
    </location>
</feature>
<dbReference type="AlphaFoldDB" id="A0A093VBJ9"/>
<name>A0A093VBJ9_TALMA</name>
<gene>
    <name evidence="2" type="ORF">GQ26_0091550</name>
</gene>
<feature type="region of interest" description="Disordered" evidence="1">
    <location>
        <begin position="40"/>
        <end position="85"/>
    </location>
</feature>